<keyword evidence="2" id="KW-1185">Reference proteome</keyword>
<dbReference type="InterPro" id="IPR014942">
    <property type="entry name" value="AbiEii"/>
</dbReference>
<proteinExistence type="predicted"/>
<evidence type="ECO:0000313" key="1">
    <source>
        <dbReference type="EMBL" id="MCU5783542.1"/>
    </source>
</evidence>
<evidence type="ECO:0000313" key="2">
    <source>
        <dbReference type="Proteomes" id="UP001064106"/>
    </source>
</evidence>
<name>A0ABT2R190_9GAMM</name>
<organism evidence="1 2">
    <name type="scientific">Alloalcanivorax balearicus MACL04</name>
    <dbReference type="NCBI Taxonomy" id="1177182"/>
    <lineage>
        <taxon>Bacteria</taxon>
        <taxon>Pseudomonadati</taxon>
        <taxon>Pseudomonadota</taxon>
        <taxon>Gammaproteobacteria</taxon>
        <taxon>Oceanospirillales</taxon>
        <taxon>Alcanivoracaceae</taxon>
        <taxon>Alloalcanivorax</taxon>
    </lineage>
</organism>
<accession>A0ABT2R190</accession>
<dbReference type="Gene3D" id="3.10.450.620">
    <property type="entry name" value="JHP933, nucleotidyltransferase-like core domain"/>
    <property type="match status" value="1"/>
</dbReference>
<protein>
    <submittedName>
        <fullName evidence="1">Ync-like protein</fullName>
    </submittedName>
</protein>
<dbReference type="EMBL" id="ARXS01000017">
    <property type="protein sequence ID" value="MCU5783542.1"/>
    <property type="molecule type" value="Genomic_DNA"/>
</dbReference>
<dbReference type="Pfam" id="PF08843">
    <property type="entry name" value="AbiEii"/>
    <property type="match status" value="1"/>
</dbReference>
<gene>
    <name evidence="1" type="ORF">MA04_02842</name>
</gene>
<reference evidence="1" key="1">
    <citation type="submission" date="2012-09" db="EMBL/GenBank/DDBJ databases">
        <title>Genome Sequence of alkane-degrading Bacterium Alcanivorax balearicus MACL04.</title>
        <authorList>
            <person name="Lai Q."/>
            <person name="Shao Z."/>
        </authorList>
    </citation>
    <scope>NUCLEOTIDE SEQUENCE</scope>
    <source>
        <strain evidence="1">MACL04</strain>
    </source>
</reference>
<dbReference type="Proteomes" id="UP001064106">
    <property type="component" value="Unassembled WGS sequence"/>
</dbReference>
<dbReference type="RefSeq" id="WP_262461158.1">
    <property type="nucleotide sequence ID" value="NZ_ARXS01000017.1"/>
</dbReference>
<comment type="caution">
    <text evidence="1">The sequence shown here is derived from an EMBL/GenBank/DDBJ whole genome shotgun (WGS) entry which is preliminary data.</text>
</comment>
<sequence>MDRNNPYYRQVALLLQVLPFVFRESCFALKGGTAINLFVRDLPRLSVDIDLVYLPDGDREQALPAIHQALDRIADDLEQGLAATVTRSYRHKIDSLHLTVERNNTAIKVELSPVMRGTVFPVVNREVVATVEDEFGFAEVPVVALADLYAGKLCAAFDRQHPRDLFDVMLLLENEGIADQLRKAFLVYLISHPRPMEELLQPHWRPMRDVFAGEFSGMTLRPVTLEELRKAGTQALNQLLAQLTDPEKRFLCSLYQGPPDWAALGISGIEKLPAVQWKVRNIEKMTQEKRRGALMALRRVLSMGDAG</sequence>